<name>A0A1G2F557_9BACT</name>
<evidence type="ECO:0000313" key="1">
    <source>
        <dbReference type="EMBL" id="OGZ33159.1"/>
    </source>
</evidence>
<reference evidence="1 2" key="1">
    <citation type="journal article" date="2016" name="Nat. Commun.">
        <title>Thousands of microbial genomes shed light on interconnected biogeochemical processes in an aquifer system.</title>
        <authorList>
            <person name="Anantharaman K."/>
            <person name="Brown C.T."/>
            <person name="Hug L.A."/>
            <person name="Sharon I."/>
            <person name="Castelle C.J."/>
            <person name="Probst A.J."/>
            <person name="Thomas B.C."/>
            <person name="Singh A."/>
            <person name="Wilkins M.J."/>
            <person name="Karaoz U."/>
            <person name="Brodie E.L."/>
            <person name="Williams K.H."/>
            <person name="Hubbard S.S."/>
            <person name="Banfield J.F."/>
        </authorList>
    </citation>
    <scope>NUCLEOTIDE SEQUENCE [LARGE SCALE GENOMIC DNA]</scope>
</reference>
<protein>
    <submittedName>
        <fullName evidence="1">Uncharacterized protein</fullName>
    </submittedName>
</protein>
<dbReference type="AlphaFoldDB" id="A0A1G2F557"/>
<evidence type="ECO:0000313" key="2">
    <source>
        <dbReference type="Proteomes" id="UP000177725"/>
    </source>
</evidence>
<dbReference type="EMBL" id="MHMV01000053">
    <property type="protein sequence ID" value="OGZ33159.1"/>
    <property type="molecule type" value="Genomic_DNA"/>
</dbReference>
<accession>A0A1G2F557</accession>
<organism evidence="1 2">
    <name type="scientific">Candidatus Portnoybacteria bacterium RBG_13_41_18</name>
    <dbReference type="NCBI Taxonomy" id="1801991"/>
    <lineage>
        <taxon>Bacteria</taxon>
        <taxon>Candidatus Portnoyibacteriota</taxon>
    </lineage>
</organism>
<gene>
    <name evidence="1" type="ORF">A2174_00180</name>
</gene>
<proteinExistence type="predicted"/>
<dbReference type="Proteomes" id="UP000177725">
    <property type="component" value="Unassembled WGS sequence"/>
</dbReference>
<sequence length="189" mass="21664">MAILGIYFVYQNWHLFTKKPPVFINKIMSVDFIGKTPPENSQEHKNLVIKVQMQTQMTLGQFDQAMPISGVIHDALKTKQADPYGKINLAAKTLMVMGYINCRHLAPPLYIIAQKFFPEKDVVFAKGKIKGGGRDWESHTWIEIGEKIIDDRHIGAGGEKYQYKDYLKSVFIFSENGVPKEIKVKYRID</sequence>
<comment type="caution">
    <text evidence="1">The sequence shown here is derived from an EMBL/GenBank/DDBJ whole genome shotgun (WGS) entry which is preliminary data.</text>
</comment>